<dbReference type="AlphaFoldDB" id="A0A0G0GXE2"/>
<dbReference type="InterPro" id="IPR022413">
    <property type="entry name" value="ATP-guanido_PTrfase_N"/>
</dbReference>
<evidence type="ECO:0000256" key="5">
    <source>
        <dbReference type="ARBA" id="ARBA00022840"/>
    </source>
</evidence>
<evidence type="ECO:0000256" key="2">
    <source>
        <dbReference type="ARBA" id="ARBA00022679"/>
    </source>
</evidence>
<accession>A0A0G0GXE2</accession>
<dbReference type="GO" id="GO:0004111">
    <property type="term" value="F:creatine kinase activity"/>
    <property type="evidence" value="ECO:0007669"/>
    <property type="project" value="InterPro"/>
</dbReference>
<gene>
    <name evidence="10" type="ORF">US50_C0039G0003</name>
</gene>
<feature type="domain" description="Phosphagen kinase C-terminal" evidence="9">
    <location>
        <begin position="102"/>
        <end position="338"/>
    </location>
</feature>
<dbReference type="GO" id="GO:0005615">
    <property type="term" value="C:extracellular space"/>
    <property type="evidence" value="ECO:0007669"/>
    <property type="project" value="TreeGrafter"/>
</dbReference>
<reference evidence="10 11" key="1">
    <citation type="journal article" date="2015" name="Nature">
        <title>rRNA introns, odd ribosomes, and small enigmatic genomes across a large radiation of phyla.</title>
        <authorList>
            <person name="Brown C.T."/>
            <person name="Hug L.A."/>
            <person name="Thomas B.C."/>
            <person name="Sharon I."/>
            <person name="Castelle C.J."/>
            <person name="Singh A."/>
            <person name="Wilkins M.J."/>
            <person name="Williams K.H."/>
            <person name="Banfield J.F."/>
        </authorList>
    </citation>
    <scope>NUCLEOTIDE SEQUENCE [LARGE SCALE GENOMIC DNA]</scope>
</reference>
<feature type="binding site" evidence="6">
    <location>
        <position position="212"/>
    </location>
    <ligand>
        <name>ATP</name>
        <dbReference type="ChEBI" id="CHEBI:30616"/>
    </ligand>
</feature>
<dbReference type="InterPro" id="IPR000749">
    <property type="entry name" value="ATP-guanido_PTrfase"/>
</dbReference>
<dbReference type="PANTHER" id="PTHR11547">
    <property type="entry name" value="ARGININE OR CREATINE KINASE"/>
    <property type="match status" value="1"/>
</dbReference>
<evidence type="ECO:0000313" key="11">
    <source>
        <dbReference type="Proteomes" id="UP000033876"/>
    </source>
</evidence>
<feature type="binding site" evidence="6">
    <location>
        <begin position="263"/>
        <end position="267"/>
    </location>
    <ligand>
        <name>ATP</name>
        <dbReference type="ChEBI" id="CHEBI:30616"/>
    </ligand>
</feature>
<dbReference type="GO" id="GO:0005524">
    <property type="term" value="F:ATP binding"/>
    <property type="evidence" value="ECO:0007669"/>
    <property type="project" value="UniProtKB-UniRule"/>
</dbReference>
<evidence type="ECO:0000259" key="8">
    <source>
        <dbReference type="PROSITE" id="PS51509"/>
    </source>
</evidence>
<dbReference type="PROSITE" id="PS00112">
    <property type="entry name" value="PHOSPHAGEN_KINASE"/>
    <property type="match status" value="1"/>
</dbReference>
<evidence type="ECO:0000256" key="7">
    <source>
        <dbReference type="RuleBase" id="RU000505"/>
    </source>
</evidence>
<dbReference type="FunFam" id="1.10.135.10:FF:000003">
    <property type="entry name" value="Three-domain arginine kinase"/>
    <property type="match status" value="1"/>
</dbReference>
<dbReference type="Gene3D" id="1.10.135.10">
    <property type="entry name" value="ATP:guanido phosphotransferase, N-terminal domain"/>
    <property type="match status" value="1"/>
</dbReference>
<keyword evidence="2 6" id="KW-0808">Transferase</keyword>
<dbReference type="PANTHER" id="PTHR11547:SF38">
    <property type="entry name" value="ARGININE KINASE 1-RELATED"/>
    <property type="match status" value="1"/>
</dbReference>
<organism evidence="10 11">
    <name type="scientific">Candidatus Nomurabacteria bacterium GW2011_GWB1_37_5</name>
    <dbReference type="NCBI Taxonomy" id="1618742"/>
    <lineage>
        <taxon>Bacteria</taxon>
        <taxon>Candidatus Nomuraibacteriota</taxon>
    </lineage>
</organism>
<dbReference type="GO" id="GO:0046314">
    <property type="term" value="P:phosphocreatine biosynthetic process"/>
    <property type="evidence" value="ECO:0007669"/>
    <property type="project" value="InterPro"/>
</dbReference>
<evidence type="ECO:0008006" key="12">
    <source>
        <dbReference type="Google" id="ProtNLM"/>
    </source>
</evidence>
<evidence type="ECO:0000256" key="3">
    <source>
        <dbReference type="ARBA" id="ARBA00022741"/>
    </source>
</evidence>
<protein>
    <recommendedName>
        <fullName evidence="12">Arginine kinase</fullName>
    </recommendedName>
</protein>
<dbReference type="PROSITE" id="PS51510">
    <property type="entry name" value="PHOSPHAGEN_KINASE_C"/>
    <property type="match status" value="1"/>
</dbReference>
<feature type="binding site" evidence="6">
    <location>
        <position position="168"/>
    </location>
    <ligand>
        <name>ATP</name>
        <dbReference type="ChEBI" id="CHEBI:30616"/>
    </ligand>
</feature>
<dbReference type="InterPro" id="IPR022415">
    <property type="entry name" value="ATP-guanido_PTrfase_AS"/>
</dbReference>
<dbReference type="FunFam" id="3.30.590.10:FF:000006">
    <property type="entry name" value="Arginine kinase 1"/>
    <property type="match status" value="1"/>
</dbReference>
<feature type="domain" description="Phosphagen kinase N-terminal" evidence="8">
    <location>
        <begin position="1"/>
        <end position="76"/>
    </location>
</feature>
<dbReference type="Pfam" id="PF02807">
    <property type="entry name" value="ATP-gua_PtransN"/>
    <property type="match status" value="1"/>
</dbReference>
<name>A0A0G0GXE2_9BACT</name>
<sequence length="338" mass="38463">MKEIKQNPNMLMKKHHTPTVAQKLKGAKTKHGWDIEKSIQSGMDNPDSNIGVYAGDPESYSLLSDLFDPVIKEYHKYEMGGHKSDFSLHDLPIENLDPEGKYVVSTRIRVGRNFAKYAFPSAISISDREKLESEIVEVLKTLPEYLSGEYYSLDGMNDETRQKLVADHFLFKQGDRFLESAGVNRDWPKSRGIFFSNDKKFLVWISEEDSMRIISMQPGADVAEVFSRLSGALDHINQKITFAYDDVRGYHTTCPTNLGTAMRASVHIKIPKLSARPDFDEICKDLGLSIRGVHGEHSESADEIYDISNKERLGVTEREIYERLYNGVKKLIEIESSF</sequence>
<dbReference type="Proteomes" id="UP000033876">
    <property type="component" value="Unassembled WGS sequence"/>
</dbReference>
<dbReference type="Pfam" id="PF00217">
    <property type="entry name" value="ATP-gua_Ptrans"/>
    <property type="match status" value="1"/>
</dbReference>
<evidence type="ECO:0000256" key="6">
    <source>
        <dbReference type="PROSITE-ProRule" id="PRU00843"/>
    </source>
</evidence>
<dbReference type="EMBL" id="LBTF01000039">
    <property type="protein sequence ID" value="KKQ34707.1"/>
    <property type="molecule type" value="Genomic_DNA"/>
</dbReference>
<feature type="binding site" evidence="6">
    <location>
        <begin position="291"/>
        <end position="296"/>
    </location>
    <ligand>
        <name>ATP</name>
        <dbReference type="ChEBI" id="CHEBI:30616"/>
    </ligand>
</feature>
<comment type="similarity">
    <text evidence="1 6 7">Belongs to the ATP:guanido phosphotransferase family.</text>
</comment>
<keyword evidence="5 6" id="KW-0067">ATP-binding</keyword>
<evidence type="ECO:0000256" key="1">
    <source>
        <dbReference type="ARBA" id="ARBA00006798"/>
    </source>
</evidence>
<dbReference type="PATRIC" id="fig|1618742.3.peg.618"/>
<keyword evidence="4 6" id="KW-0418">Kinase</keyword>
<dbReference type="Gene3D" id="3.30.590.10">
    <property type="entry name" value="Glutamine synthetase/guanido kinase, catalytic domain"/>
    <property type="match status" value="1"/>
</dbReference>
<keyword evidence="3 6" id="KW-0547">Nucleotide-binding</keyword>
<evidence type="ECO:0000256" key="4">
    <source>
        <dbReference type="ARBA" id="ARBA00022777"/>
    </source>
</evidence>
<proteinExistence type="inferred from homology"/>
<dbReference type="InterPro" id="IPR022414">
    <property type="entry name" value="ATP-guanido_PTrfase_cat"/>
</dbReference>
<comment type="caution">
    <text evidence="10">The sequence shown here is derived from an EMBL/GenBank/DDBJ whole genome shotgun (WGS) entry which is preliminary data.</text>
</comment>
<evidence type="ECO:0000313" key="10">
    <source>
        <dbReference type="EMBL" id="KKQ34707.1"/>
    </source>
</evidence>
<evidence type="ECO:0000259" key="9">
    <source>
        <dbReference type="PROSITE" id="PS51510"/>
    </source>
</evidence>
<dbReference type="InterPro" id="IPR014746">
    <property type="entry name" value="Gln_synth/guanido_kin_cat_dom"/>
</dbReference>
<dbReference type="SUPFAM" id="SSF48034">
    <property type="entry name" value="Guanido kinase N-terminal domain"/>
    <property type="match status" value="1"/>
</dbReference>
<dbReference type="InterPro" id="IPR036802">
    <property type="entry name" value="ATP-guanido_PTrfase_N_sf"/>
</dbReference>
<dbReference type="SUPFAM" id="SSF55931">
    <property type="entry name" value="Glutamine synthetase/guanido kinase"/>
    <property type="match status" value="1"/>
</dbReference>
<feature type="binding site" evidence="6">
    <location>
        <begin position="105"/>
        <end position="109"/>
    </location>
    <ligand>
        <name>ATP</name>
        <dbReference type="ChEBI" id="CHEBI:30616"/>
    </ligand>
</feature>
<dbReference type="PROSITE" id="PS51509">
    <property type="entry name" value="PHOSPHAGEN_KINASE_N"/>
    <property type="match status" value="1"/>
</dbReference>